<feature type="active site" description="Proton donor" evidence="9 11">
    <location>
        <position position="95"/>
    </location>
</feature>
<dbReference type="InterPro" id="IPR013785">
    <property type="entry name" value="Aldolase_TIM"/>
</dbReference>
<evidence type="ECO:0000256" key="4">
    <source>
        <dbReference type="ARBA" id="ARBA00022643"/>
    </source>
</evidence>
<dbReference type="InterPro" id="IPR035587">
    <property type="entry name" value="DUS-like_FMN-bd"/>
</dbReference>
<organism evidence="14 15">
    <name type="scientific">SAR86 cluster bacterium</name>
    <dbReference type="NCBI Taxonomy" id="2030880"/>
    <lineage>
        <taxon>Bacteria</taxon>
        <taxon>Pseudomonadati</taxon>
        <taxon>Pseudomonadota</taxon>
        <taxon>Gammaproteobacteria</taxon>
        <taxon>SAR86 cluster</taxon>
    </lineage>
</organism>
<feature type="binding site" evidence="9 12">
    <location>
        <begin position="206"/>
        <end position="208"/>
    </location>
    <ligand>
        <name>FMN</name>
        <dbReference type="ChEBI" id="CHEBI:58210"/>
    </ligand>
</feature>
<evidence type="ECO:0000256" key="2">
    <source>
        <dbReference type="ARBA" id="ARBA00022555"/>
    </source>
</evidence>
<feature type="site" description="Interacts with tRNA" evidence="9">
    <location>
        <position position="181"/>
    </location>
</feature>
<evidence type="ECO:0000256" key="12">
    <source>
        <dbReference type="PIRSR" id="PIRSR006621-2"/>
    </source>
</evidence>
<keyword evidence="7 9" id="KW-0694">RNA-binding</keyword>
<dbReference type="GO" id="GO:0010181">
    <property type="term" value="F:FMN binding"/>
    <property type="evidence" value="ECO:0007669"/>
    <property type="project" value="UniProtKB-UniRule"/>
</dbReference>
<feature type="domain" description="DUS-like FMN-binding" evidence="13">
    <location>
        <begin position="9"/>
        <end position="314"/>
    </location>
</feature>
<feature type="site" description="Interacts with tRNA; defines subfamily-specific binding signature" evidence="9">
    <location>
        <position position="297"/>
    </location>
</feature>
<dbReference type="Gene3D" id="3.20.20.70">
    <property type="entry name" value="Aldolase class I"/>
    <property type="match status" value="1"/>
</dbReference>
<comment type="function">
    <text evidence="9">Catalyzes the synthesis of 5,6-dihydrouridine (D), a modified base found in the D-loop of most tRNAs, via the reduction of the C5-C6 double bond in target uridines. Specifically modifies U20 and U20a in tRNAs.</text>
</comment>
<keyword evidence="3 9" id="KW-0285">Flavoprotein</keyword>
<proteinExistence type="inferred from homology"/>
<dbReference type="Gene3D" id="1.20.120.1460">
    <property type="match status" value="1"/>
</dbReference>
<comment type="caution">
    <text evidence="9">Lacks conserved residue(s) required for the propagation of feature annotation.</text>
</comment>
<comment type="similarity">
    <text evidence="10">Belongs to the dus family.</text>
</comment>
<evidence type="ECO:0000256" key="6">
    <source>
        <dbReference type="ARBA" id="ARBA00022857"/>
    </source>
</evidence>
<evidence type="ECO:0000256" key="8">
    <source>
        <dbReference type="ARBA" id="ARBA00023002"/>
    </source>
</evidence>
<dbReference type="Proteomes" id="UP000319023">
    <property type="component" value="Unassembled WGS sequence"/>
</dbReference>
<feature type="binding site" evidence="9 12">
    <location>
        <begin position="11"/>
        <end position="13"/>
    </location>
    <ligand>
        <name>FMN</name>
        <dbReference type="ChEBI" id="CHEBI:58210"/>
    </ligand>
</feature>
<name>A0A520LRL8_9GAMM</name>
<comment type="cofactor">
    <cofactor evidence="1 9 10 12">
        <name>FMN</name>
        <dbReference type="ChEBI" id="CHEBI:58210"/>
    </cofactor>
</comment>
<dbReference type="CDD" id="cd02801">
    <property type="entry name" value="DUS_like_FMN"/>
    <property type="match status" value="1"/>
</dbReference>
<dbReference type="InterPro" id="IPR001269">
    <property type="entry name" value="DUS_fam"/>
</dbReference>
<dbReference type="SUPFAM" id="SSF51395">
    <property type="entry name" value="FMN-linked oxidoreductases"/>
    <property type="match status" value="1"/>
</dbReference>
<evidence type="ECO:0000259" key="13">
    <source>
        <dbReference type="Pfam" id="PF01207"/>
    </source>
</evidence>
<comment type="caution">
    <text evidence="14">The sequence shown here is derived from an EMBL/GenBank/DDBJ whole genome shotgun (WGS) entry which is preliminary data.</text>
</comment>
<evidence type="ECO:0000256" key="11">
    <source>
        <dbReference type="PIRSR" id="PIRSR006621-1"/>
    </source>
</evidence>
<keyword evidence="6 9" id="KW-0521">NADP</keyword>
<comment type="similarity">
    <text evidence="9">Belongs to the Dus family. DusA subfamily.</text>
</comment>
<dbReference type="EC" id="1.3.1.91" evidence="9"/>
<keyword evidence="8 9" id="KW-0560">Oxidoreductase</keyword>
<evidence type="ECO:0000256" key="9">
    <source>
        <dbReference type="HAMAP-Rule" id="MF_02041"/>
    </source>
</evidence>
<comment type="catalytic activity">
    <reaction evidence="9">
        <text>5,6-dihydrouridine(20a) in tRNA + NADP(+) = uridine(20a) in tRNA + NADPH + H(+)</text>
        <dbReference type="Rhea" id="RHEA:53344"/>
        <dbReference type="Rhea" id="RHEA-COMP:13535"/>
        <dbReference type="Rhea" id="RHEA-COMP:13536"/>
        <dbReference type="ChEBI" id="CHEBI:15378"/>
        <dbReference type="ChEBI" id="CHEBI:57783"/>
        <dbReference type="ChEBI" id="CHEBI:58349"/>
        <dbReference type="ChEBI" id="CHEBI:65315"/>
        <dbReference type="ChEBI" id="CHEBI:74443"/>
    </reaction>
</comment>
<dbReference type="InterPro" id="IPR004653">
    <property type="entry name" value="DusA"/>
</dbReference>
<dbReference type="InterPro" id="IPR018517">
    <property type="entry name" value="tRNA_hU_synthase_CS"/>
</dbReference>
<feature type="binding site" evidence="9 12">
    <location>
        <position position="134"/>
    </location>
    <ligand>
        <name>FMN</name>
        <dbReference type="ChEBI" id="CHEBI:58210"/>
    </ligand>
</feature>
<feature type="binding site" evidence="9 12">
    <location>
        <position position="65"/>
    </location>
    <ligand>
        <name>FMN</name>
        <dbReference type="ChEBI" id="CHEBI:58210"/>
    </ligand>
</feature>
<reference evidence="14 15" key="1">
    <citation type="submission" date="2019-02" db="EMBL/GenBank/DDBJ databases">
        <title>Prokaryotic population dynamics and viral predation in marine succession experiment using metagenomics: the confinement effect.</title>
        <authorList>
            <person name="Haro-Moreno J.M."/>
            <person name="Rodriguez-Valera F."/>
            <person name="Lopez-Perez M."/>
        </authorList>
    </citation>
    <scope>NUCLEOTIDE SEQUENCE [LARGE SCALE GENOMIC DNA]</scope>
    <source>
        <strain evidence="14">MED-G168</strain>
    </source>
</reference>
<dbReference type="GO" id="GO:0102264">
    <property type="term" value="F:tRNA-dihydrouridine20 synthase activity"/>
    <property type="evidence" value="ECO:0007669"/>
    <property type="project" value="UniProtKB-EC"/>
</dbReference>
<dbReference type="Pfam" id="PF01207">
    <property type="entry name" value="Dus"/>
    <property type="match status" value="1"/>
</dbReference>
<dbReference type="PROSITE" id="PS01136">
    <property type="entry name" value="UPF0034"/>
    <property type="match status" value="1"/>
</dbReference>
<keyword evidence="12" id="KW-0547">Nucleotide-binding</keyword>
<dbReference type="EMBL" id="SHBN01000038">
    <property type="protein sequence ID" value="RZO11622.1"/>
    <property type="molecule type" value="Genomic_DNA"/>
</dbReference>
<evidence type="ECO:0000256" key="5">
    <source>
        <dbReference type="ARBA" id="ARBA00022694"/>
    </source>
</evidence>
<keyword evidence="4 9" id="KW-0288">FMN</keyword>
<keyword evidence="2 9" id="KW-0820">tRNA-binding</keyword>
<comment type="catalytic activity">
    <reaction evidence="9">
        <text>5,6-dihydrouridine(20) in tRNA + NAD(+) = uridine(20) in tRNA + NADH + H(+)</text>
        <dbReference type="Rhea" id="RHEA:53340"/>
        <dbReference type="Rhea" id="RHEA-COMP:13533"/>
        <dbReference type="Rhea" id="RHEA-COMP:13534"/>
        <dbReference type="ChEBI" id="CHEBI:15378"/>
        <dbReference type="ChEBI" id="CHEBI:57540"/>
        <dbReference type="ChEBI" id="CHEBI:57945"/>
        <dbReference type="ChEBI" id="CHEBI:65315"/>
        <dbReference type="ChEBI" id="CHEBI:74443"/>
        <dbReference type="EC" id="1.3.1.91"/>
    </reaction>
</comment>
<comment type="catalytic activity">
    <reaction evidence="9">
        <text>5,6-dihydrouridine(20a) in tRNA + NAD(+) = uridine(20a) in tRNA + NADH + H(+)</text>
        <dbReference type="Rhea" id="RHEA:53348"/>
        <dbReference type="Rhea" id="RHEA-COMP:13535"/>
        <dbReference type="Rhea" id="RHEA-COMP:13536"/>
        <dbReference type="ChEBI" id="CHEBI:15378"/>
        <dbReference type="ChEBI" id="CHEBI:57540"/>
        <dbReference type="ChEBI" id="CHEBI:57945"/>
        <dbReference type="ChEBI" id="CHEBI:65315"/>
        <dbReference type="ChEBI" id="CHEBI:74443"/>
    </reaction>
</comment>
<evidence type="ECO:0000313" key="14">
    <source>
        <dbReference type="EMBL" id="RZO11622.1"/>
    </source>
</evidence>
<dbReference type="AlphaFoldDB" id="A0A520LRL8"/>
<evidence type="ECO:0000313" key="15">
    <source>
        <dbReference type="Proteomes" id="UP000319023"/>
    </source>
</evidence>
<dbReference type="GO" id="GO:0050660">
    <property type="term" value="F:flavin adenine dinucleotide binding"/>
    <property type="evidence" value="ECO:0007669"/>
    <property type="project" value="InterPro"/>
</dbReference>
<dbReference type="PANTHER" id="PTHR42907">
    <property type="entry name" value="FMN-LINKED OXIDOREDUCTASES SUPERFAMILY PROTEIN"/>
    <property type="match status" value="1"/>
</dbReference>
<comment type="catalytic activity">
    <reaction evidence="9">
        <text>5,6-dihydrouridine(20) in tRNA + NADP(+) = uridine(20) in tRNA + NADPH + H(+)</text>
        <dbReference type="Rhea" id="RHEA:53336"/>
        <dbReference type="Rhea" id="RHEA-COMP:13533"/>
        <dbReference type="Rhea" id="RHEA-COMP:13534"/>
        <dbReference type="ChEBI" id="CHEBI:15378"/>
        <dbReference type="ChEBI" id="CHEBI:57783"/>
        <dbReference type="ChEBI" id="CHEBI:58349"/>
        <dbReference type="ChEBI" id="CHEBI:65315"/>
        <dbReference type="ChEBI" id="CHEBI:74443"/>
        <dbReference type="EC" id="1.3.1.91"/>
    </reaction>
</comment>
<evidence type="ECO:0000256" key="1">
    <source>
        <dbReference type="ARBA" id="ARBA00001917"/>
    </source>
</evidence>
<dbReference type="GO" id="GO:0000049">
    <property type="term" value="F:tRNA binding"/>
    <property type="evidence" value="ECO:0007669"/>
    <property type="project" value="UniProtKB-UniRule"/>
</dbReference>
<protein>
    <recommendedName>
        <fullName evidence="9">tRNA-dihydrouridine(20/20a) synthase</fullName>
        <ecNumber evidence="9">1.3.1.91</ecNumber>
    </recommendedName>
    <alternativeName>
        <fullName evidence="9">U20-specific dihydrouridine synthase</fullName>
        <shortName evidence="9">U20-specific Dus</shortName>
    </alternativeName>
    <alternativeName>
        <fullName evidence="9">tRNA-dihydrouridine synthase A</fullName>
    </alternativeName>
</protein>
<dbReference type="HAMAP" id="MF_02041">
    <property type="entry name" value="DusA_subfam"/>
    <property type="match status" value="1"/>
</dbReference>
<evidence type="ECO:0000256" key="3">
    <source>
        <dbReference type="ARBA" id="ARBA00022630"/>
    </source>
</evidence>
<accession>A0A520LRL8</accession>
<feature type="site" description="Interacts with tRNA" evidence="9">
    <location>
        <position position="92"/>
    </location>
</feature>
<feature type="binding site" evidence="9 12">
    <location>
        <position position="166"/>
    </location>
    <ligand>
        <name>FMN</name>
        <dbReference type="ChEBI" id="CHEBI:58210"/>
    </ligand>
</feature>
<gene>
    <name evidence="9 14" type="primary">dusA</name>
    <name evidence="14" type="ORF">EVB01_02330</name>
</gene>
<keyword evidence="5 9" id="KW-0819">tRNA processing</keyword>
<dbReference type="PIRSF" id="PIRSF006621">
    <property type="entry name" value="Dus"/>
    <property type="match status" value="1"/>
</dbReference>
<dbReference type="GO" id="GO:0102266">
    <property type="term" value="F:tRNA-dihydrouridine20a synthase activity"/>
    <property type="evidence" value="ECO:0007669"/>
    <property type="project" value="RHEA"/>
</dbReference>
<evidence type="ECO:0000256" key="7">
    <source>
        <dbReference type="ARBA" id="ARBA00022884"/>
    </source>
</evidence>
<dbReference type="NCBIfam" id="NF008774">
    <property type="entry name" value="PRK11815.1"/>
    <property type="match status" value="1"/>
</dbReference>
<evidence type="ECO:0000256" key="10">
    <source>
        <dbReference type="PIRNR" id="PIRNR006621"/>
    </source>
</evidence>
<dbReference type="PANTHER" id="PTHR42907:SF1">
    <property type="entry name" value="FMN-LINKED OXIDOREDUCTASES SUPERFAMILY PROTEIN"/>
    <property type="match status" value="1"/>
</dbReference>
<feature type="binding site" evidence="9 12">
    <location>
        <begin position="228"/>
        <end position="229"/>
    </location>
    <ligand>
        <name>FMN</name>
        <dbReference type="ChEBI" id="CHEBI:58210"/>
    </ligand>
</feature>
<sequence>MSFNHKFCIAPMMQCTDIHDRYLFRLITKKAFLYTEMVTTGAIIHGGCLDQLNFNKEIEHPVAVQLGGSDPSELAECSKICGSLGYDEINLNIGCPSERVQKGSFGACLMQEPELVKDCIEAMQEATSTPITIKCRIGVNERDDIDFLNNFVNQIVNPKLKTIIVHARVAILKGLTPRQNRQIPPLKYQNVYQLKKEFPDLEIVINGGIKDVNDSIQHLEQVDGVMLGRSPYDNPMIVSNVDSTIFDEVDIGDDRKSILKKYIQYCLIQADLGHPLSRTLKHIFGLNRGLKNAKAYRSLILQTMQRNNLEATEQDLISMV</sequence>